<dbReference type="PANTHER" id="PTHR13593">
    <property type="match status" value="1"/>
</dbReference>
<dbReference type="SUPFAM" id="SSF89372">
    <property type="entry name" value="Fucose-specific lectin"/>
    <property type="match status" value="1"/>
</dbReference>
<dbReference type="GO" id="GO:0008081">
    <property type="term" value="F:phosphoric diester hydrolase activity"/>
    <property type="evidence" value="ECO:0007669"/>
    <property type="project" value="InterPro"/>
</dbReference>
<proteinExistence type="predicted"/>
<dbReference type="Proteomes" id="UP001286456">
    <property type="component" value="Unassembled WGS sequence"/>
</dbReference>
<dbReference type="Gene3D" id="3.20.20.190">
    <property type="entry name" value="Phosphatidylinositol (PI) phosphodiesterase"/>
    <property type="match status" value="1"/>
</dbReference>
<dbReference type="Pfam" id="PF00388">
    <property type="entry name" value="PI-PLC-X"/>
    <property type="match status" value="1"/>
</dbReference>
<protein>
    <submittedName>
        <fullName evidence="2">Phosphatidylinositol-specific phospholipase</fullName>
    </submittedName>
</protein>
<dbReference type="GO" id="GO:0006629">
    <property type="term" value="P:lipid metabolic process"/>
    <property type="evidence" value="ECO:0007669"/>
    <property type="project" value="InterPro"/>
</dbReference>
<dbReference type="InterPro" id="IPR017946">
    <property type="entry name" value="PLC-like_Pdiesterase_TIM-brl"/>
</dbReference>
<sequence>MGMGMGGGLVTAMDLTSLQHLHIHLDLCQPPPELTVSLEASKAMSWVPHGSSNSGFIQTSHHGQSQTVPAVAVQRGRLWCMWTDLDGNVWYAVTEAEGSFSPRVAFPERGLPVMANLNGHLHAVIVLQSGDMAHYLFDDEEELAWACLGPLSMSGAAVTHSSPCLVAFHNKLFLAFLKGTVLYYAVWTNSTAHPTSASNPAGTWSEPVRVTENSQAFDGIPALFVINGVLHLLCGAASAEHEILCYSYNYINSTWQQTSDVSEGRAARGVSATSYGDNAYLGFIAPSPDNQTSQAVSIASFTKSQWQPHESIDNQTASDPPQIAILNGRIHCIFNDTTTSKNLRWYSRPILAYSLSSWMSALPASTLVSRLTIPGTHDSCARSNIPFVRTQYLSITQQLALGIRFLDLRLRRRNDGQLFCYHGGVPLGMPRRLSFASVMDEVWNFLRGPEGTLPATETVLISINNDDNSASQRENPETFYRAVEDAIASTPPYPDGTHRWFTEPVTPRLGEARGRALLLRRYQGDPVVAPAARQGLDLSAWVDDSPEFTIVTPTGVRVHLQDKWKFAERIALKELVAAKSGFVKRLMACAAGEGILAGREEGGSGGEDRDTVYRDEDWYINFCSAVGDPVERGEIAEAKWIAVGAHSNWVGKWVNGMNRITREFLREQLNEEGEGEGDEWRKCRLGIVNLDYPELPEDNDLVACLIETNFSM</sequence>
<feature type="domain" description="Phosphatidylinositol-specific phospholipase C X" evidence="1">
    <location>
        <begin position="369"/>
        <end position="521"/>
    </location>
</feature>
<dbReference type="EMBL" id="JAUEPO010000004">
    <property type="protein sequence ID" value="KAK3324155.1"/>
    <property type="molecule type" value="Genomic_DNA"/>
</dbReference>
<dbReference type="PANTHER" id="PTHR13593:SF148">
    <property type="entry name" value="PHOSPHATIDYLINOSITOL-SPECIFIC PHOSPHOLIPASE C X DOMAIN-CONTAINING PROTEIN"/>
    <property type="match status" value="1"/>
</dbReference>
<evidence type="ECO:0000313" key="2">
    <source>
        <dbReference type="EMBL" id="KAK3324155.1"/>
    </source>
</evidence>
<evidence type="ECO:0000313" key="3">
    <source>
        <dbReference type="Proteomes" id="UP001286456"/>
    </source>
</evidence>
<organism evidence="2 3">
    <name type="scientific">Cercophora scortea</name>
    <dbReference type="NCBI Taxonomy" id="314031"/>
    <lineage>
        <taxon>Eukaryota</taxon>
        <taxon>Fungi</taxon>
        <taxon>Dikarya</taxon>
        <taxon>Ascomycota</taxon>
        <taxon>Pezizomycotina</taxon>
        <taxon>Sordariomycetes</taxon>
        <taxon>Sordariomycetidae</taxon>
        <taxon>Sordariales</taxon>
        <taxon>Lasiosphaeriaceae</taxon>
        <taxon>Cercophora</taxon>
    </lineage>
</organism>
<evidence type="ECO:0000259" key="1">
    <source>
        <dbReference type="SMART" id="SM00148"/>
    </source>
</evidence>
<reference evidence="2" key="2">
    <citation type="submission" date="2023-06" db="EMBL/GenBank/DDBJ databases">
        <authorList>
            <consortium name="Lawrence Berkeley National Laboratory"/>
            <person name="Haridas S."/>
            <person name="Hensen N."/>
            <person name="Bonometti L."/>
            <person name="Westerberg I."/>
            <person name="Brannstrom I.O."/>
            <person name="Guillou S."/>
            <person name="Cros-Aarteil S."/>
            <person name="Calhoun S."/>
            <person name="Kuo A."/>
            <person name="Mondo S."/>
            <person name="Pangilinan J."/>
            <person name="Riley R."/>
            <person name="Labutti K."/>
            <person name="Andreopoulos B."/>
            <person name="Lipzen A."/>
            <person name="Chen C."/>
            <person name="Yanf M."/>
            <person name="Daum C."/>
            <person name="Ng V."/>
            <person name="Clum A."/>
            <person name="Steindorff A."/>
            <person name="Ohm R."/>
            <person name="Martin F."/>
            <person name="Silar P."/>
            <person name="Natvig D."/>
            <person name="Lalanne C."/>
            <person name="Gautier V."/>
            <person name="Ament-Velasquez S.L."/>
            <person name="Kruys A."/>
            <person name="Hutchinson M.I."/>
            <person name="Powell A.J."/>
            <person name="Barry K."/>
            <person name="Miller A.N."/>
            <person name="Grigoriev I.V."/>
            <person name="Debuchy R."/>
            <person name="Gladieux P."/>
            <person name="Thoren M.H."/>
            <person name="Johannesson H."/>
        </authorList>
    </citation>
    <scope>NUCLEOTIDE SEQUENCE</scope>
    <source>
        <strain evidence="2">SMH4131-1</strain>
    </source>
</reference>
<dbReference type="SUPFAM" id="SSF51695">
    <property type="entry name" value="PLC-like phosphodiesterases"/>
    <property type="match status" value="1"/>
</dbReference>
<dbReference type="InterPro" id="IPR051057">
    <property type="entry name" value="PI-PLC_domain"/>
</dbReference>
<dbReference type="InterPro" id="IPR000909">
    <property type="entry name" value="PLipase_C_PInositol-sp_X_dom"/>
</dbReference>
<keyword evidence="3" id="KW-1185">Reference proteome</keyword>
<reference evidence="2" key="1">
    <citation type="journal article" date="2023" name="Mol. Phylogenet. Evol.">
        <title>Genome-scale phylogeny and comparative genomics of the fungal order Sordariales.</title>
        <authorList>
            <person name="Hensen N."/>
            <person name="Bonometti L."/>
            <person name="Westerberg I."/>
            <person name="Brannstrom I.O."/>
            <person name="Guillou S."/>
            <person name="Cros-Aarteil S."/>
            <person name="Calhoun S."/>
            <person name="Haridas S."/>
            <person name="Kuo A."/>
            <person name="Mondo S."/>
            <person name="Pangilinan J."/>
            <person name="Riley R."/>
            <person name="LaButti K."/>
            <person name="Andreopoulos B."/>
            <person name="Lipzen A."/>
            <person name="Chen C."/>
            <person name="Yan M."/>
            <person name="Daum C."/>
            <person name="Ng V."/>
            <person name="Clum A."/>
            <person name="Steindorff A."/>
            <person name="Ohm R.A."/>
            <person name="Martin F."/>
            <person name="Silar P."/>
            <person name="Natvig D.O."/>
            <person name="Lalanne C."/>
            <person name="Gautier V."/>
            <person name="Ament-Velasquez S.L."/>
            <person name="Kruys A."/>
            <person name="Hutchinson M.I."/>
            <person name="Powell A.J."/>
            <person name="Barry K."/>
            <person name="Miller A.N."/>
            <person name="Grigoriev I.V."/>
            <person name="Debuchy R."/>
            <person name="Gladieux P."/>
            <person name="Hiltunen Thoren M."/>
            <person name="Johannesson H."/>
        </authorList>
    </citation>
    <scope>NUCLEOTIDE SEQUENCE</scope>
    <source>
        <strain evidence="2">SMH4131-1</strain>
    </source>
</reference>
<name>A0AAE0M9R3_9PEZI</name>
<dbReference type="SMART" id="SM00148">
    <property type="entry name" value="PLCXc"/>
    <property type="match status" value="1"/>
</dbReference>
<comment type="caution">
    <text evidence="2">The sequence shown here is derived from an EMBL/GenBank/DDBJ whole genome shotgun (WGS) entry which is preliminary data.</text>
</comment>
<dbReference type="AlphaFoldDB" id="A0AAE0M9R3"/>
<gene>
    <name evidence="2" type="ORF">B0T19DRAFT_427895</name>
</gene>
<dbReference type="PROSITE" id="PS50007">
    <property type="entry name" value="PIPLC_X_DOMAIN"/>
    <property type="match status" value="1"/>
</dbReference>
<accession>A0AAE0M9R3</accession>